<name>A0A916Y874_9MICO</name>
<dbReference type="Proteomes" id="UP000633205">
    <property type="component" value="Unassembled WGS sequence"/>
</dbReference>
<dbReference type="InterPro" id="IPR014710">
    <property type="entry name" value="RmlC-like_jellyroll"/>
</dbReference>
<dbReference type="Pfam" id="PF10006">
    <property type="entry name" value="DUF2249"/>
    <property type="match status" value="1"/>
</dbReference>
<evidence type="ECO:0000313" key="3">
    <source>
        <dbReference type="Proteomes" id="UP000633205"/>
    </source>
</evidence>
<feature type="domain" description="DUF2249" evidence="1">
    <location>
        <begin position="6"/>
        <end position="74"/>
    </location>
</feature>
<sequence length="195" mass="21214">MESQILDVRSVSKTERHPRIFAAYDALAAAESFVLVNDHDPKHLRDEFDREHPGSFSWDYENRDDGDWRVRISKLTSTALPRIVGDSAAEGSSGAVWNLAARDRTLDANVISLPAGDGIAEHVGPDLDVLVHVVSGSGTLVTERGDVALVPGALVWLPKRSRRAFAAGSDGLRYLTVHQRKKMLGLSPRPAGAAR</sequence>
<dbReference type="CDD" id="cd02208">
    <property type="entry name" value="cupin_RmlC-like"/>
    <property type="match status" value="1"/>
</dbReference>
<reference evidence="2" key="1">
    <citation type="journal article" date="2014" name="Int. J. Syst. Evol. Microbiol.">
        <title>Complete genome sequence of Corynebacterium casei LMG S-19264T (=DSM 44701T), isolated from a smear-ripened cheese.</title>
        <authorList>
            <consortium name="US DOE Joint Genome Institute (JGI-PGF)"/>
            <person name="Walter F."/>
            <person name="Albersmeier A."/>
            <person name="Kalinowski J."/>
            <person name="Ruckert C."/>
        </authorList>
    </citation>
    <scope>NUCLEOTIDE SEQUENCE</scope>
    <source>
        <strain evidence="2">CGMCC 1.15152</strain>
    </source>
</reference>
<dbReference type="InterPro" id="IPR011051">
    <property type="entry name" value="RmlC_Cupin_sf"/>
</dbReference>
<dbReference type="RefSeq" id="WP_188711506.1">
    <property type="nucleotide sequence ID" value="NZ_BMHO01000001.1"/>
</dbReference>
<protein>
    <recommendedName>
        <fullName evidence="1">DUF2249 domain-containing protein</fullName>
    </recommendedName>
</protein>
<gene>
    <name evidence="2" type="ORF">GCM10010915_13360</name>
</gene>
<dbReference type="Gene3D" id="2.60.120.10">
    <property type="entry name" value="Jelly Rolls"/>
    <property type="match status" value="1"/>
</dbReference>
<proteinExistence type="predicted"/>
<comment type="caution">
    <text evidence="2">The sequence shown here is derived from an EMBL/GenBank/DDBJ whole genome shotgun (WGS) entry which is preliminary data.</text>
</comment>
<keyword evidence="3" id="KW-1185">Reference proteome</keyword>
<organism evidence="2 3">
    <name type="scientific">Microbacterium faecale</name>
    <dbReference type="NCBI Taxonomy" id="1804630"/>
    <lineage>
        <taxon>Bacteria</taxon>
        <taxon>Bacillati</taxon>
        <taxon>Actinomycetota</taxon>
        <taxon>Actinomycetes</taxon>
        <taxon>Micrococcales</taxon>
        <taxon>Microbacteriaceae</taxon>
        <taxon>Microbacterium</taxon>
    </lineage>
</organism>
<evidence type="ECO:0000259" key="1">
    <source>
        <dbReference type="Pfam" id="PF10006"/>
    </source>
</evidence>
<evidence type="ECO:0000313" key="2">
    <source>
        <dbReference type="EMBL" id="GGD34299.1"/>
    </source>
</evidence>
<reference evidence="2" key="2">
    <citation type="submission" date="2020-09" db="EMBL/GenBank/DDBJ databases">
        <authorList>
            <person name="Sun Q."/>
            <person name="Zhou Y."/>
        </authorList>
    </citation>
    <scope>NUCLEOTIDE SEQUENCE</scope>
    <source>
        <strain evidence="2">CGMCC 1.15152</strain>
    </source>
</reference>
<dbReference type="InterPro" id="IPR018720">
    <property type="entry name" value="DUF2249"/>
</dbReference>
<dbReference type="SUPFAM" id="SSF51182">
    <property type="entry name" value="RmlC-like cupins"/>
    <property type="match status" value="1"/>
</dbReference>
<accession>A0A916Y874</accession>
<dbReference type="AlphaFoldDB" id="A0A916Y874"/>
<dbReference type="EMBL" id="BMHO01000001">
    <property type="protein sequence ID" value="GGD34299.1"/>
    <property type="molecule type" value="Genomic_DNA"/>
</dbReference>